<gene>
    <name evidence="2" type="ORF">METZ01_LOCUS100450</name>
</gene>
<feature type="domain" description="Methyltransferase" evidence="1">
    <location>
        <begin position="64"/>
        <end position="153"/>
    </location>
</feature>
<reference evidence="2" key="1">
    <citation type="submission" date="2018-05" db="EMBL/GenBank/DDBJ databases">
        <authorList>
            <person name="Lanie J.A."/>
            <person name="Ng W.-L."/>
            <person name="Kazmierczak K.M."/>
            <person name="Andrzejewski T.M."/>
            <person name="Davidsen T.M."/>
            <person name="Wayne K.J."/>
            <person name="Tettelin H."/>
            <person name="Glass J.I."/>
            <person name="Rusch D."/>
            <person name="Podicherti R."/>
            <person name="Tsui H.-C.T."/>
            <person name="Winkler M.E."/>
        </authorList>
    </citation>
    <scope>NUCLEOTIDE SEQUENCE</scope>
</reference>
<evidence type="ECO:0000313" key="2">
    <source>
        <dbReference type="EMBL" id="SVA47596.1"/>
    </source>
</evidence>
<dbReference type="EMBL" id="UINC01010723">
    <property type="protein sequence ID" value="SVA47596.1"/>
    <property type="molecule type" value="Genomic_DNA"/>
</dbReference>
<dbReference type="PANTHER" id="PTHR43591">
    <property type="entry name" value="METHYLTRANSFERASE"/>
    <property type="match status" value="1"/>
</dbReference>
<proteinExistence type="predicted"/>
<accession>A0A381W4Y5</accession>
<dbReference type="Pfam" id="PF13649">
    <property type="entry name" value="Methyltransf_25"/>
    <property type="match status" value="1"/>
</dbReference>
<dbReference type="CDD" id="cd02440">
    <property type="entry name" value="AdoMet_MTases"/>
    <property type="match status" value="1"/>
</dbReference>
<evidence type="ECO:0000259" key="1">
    <source>
        <dbReference type="Pfam" id="PF13649"/>
    </source>
</evidence>
<protein>
    <recommendedName>
        <fullName evidence="1">Methyltransferase domain-containing protein</fullName>
    </recommendedName>
</protein>
<dbReference type="AlphaFoldDB" id="A0A381W4Y5"/>
<name>A0A381W4Y5_9ZZZZ</name>
<sequence>MGQKDKDVVNKIPIYKLKTTKEVMKYYDGWGDKYDQEMVDWNYTGPKETVNVFIKYTPNKKIRIYDAGCGTGLVGIELKKYDYLNIDGADLSEKLLDLVPKGYYKNLEQTDLNKPIKVANDQYDAVMCVGTFTFGHVKPHALNEFIRITKNKGLICFTINEGIYEEYGFDKKIKELSDNSQWNVKEFFKSDYIASKDVNAWLGLAEVIKK</sequence>
<dbReference type="SUPFAM" id="SSF53335">
    <property type="entry name" value="S-adenosyl-L-methionine-dependent methyltransferases"/>
    <property type="match status" value="1"/>
</dbReference>
<dbReference type="Gene3D" id="3.40.50.150">
    <property type="entry name" value="Vaccinia Virus protein VP39"/>
    <property type="match status" value="1"/>
</dbReference>
<dbReference type="InterPro" id="IPR029063">
    <property type="entry name" value="SAM-dependent_MTases_sf"/>
</dbReference>
<organism evidence="2">
    <name type="scientific">marine metagenome</name>
    <dbReference type="NCBI Taxonomy" id="408172"/>
    <lineage>
        <taxon>unclassified sequences</taxon>
        <taxon>metagenomes</taxon>
        <taxon>ecological metagenomes</taxon>
    </lineage>
</organism>
<dbReference type="PANTHER" id="PTHR43591:SF110">
    <property type="entry name" value="RHODANESE DOMAIN-CONTAINING PROTEIN"/>
    <property type="match status" value="1"/>
</dbReference>
<dbReference type="InterPro" id="IPR041698">
    <property type="entry name" value="Methyltransf_25"/>
</dbReference>